<dbReference type="InterPro" id="IPR005031">
    <property type="entry name" value="COQ10_START"/>
</dbReference>
<organism evidence="4 5">
    <name type="scientific">Vreelandella olivaria</name>
    <dbReference type="NCBI Taxonomy" id="390919"/>
    <lineage>
        <taxon>Bacteria</taxon>
        <taxon>Pseudomonadati</taxon>
        <taxon>Pseudomonadota</taxon>
        <taxon>Gammaproteobacteria</taxon>
        <taxon>Oceanospirillales</taxon>
        <taxon>Halomonadaceae</taxon>
        <taxon>Vreelandella</taxon>
    </lineage>
</organism>
<proteinExistence type="inferred from homology"/>
<reference evidence="5" key="1">
    <citation type="journal article" date="2019" name="Microbiol. Resour. Announc.">
        <title>Complete Genome Sequence of Halomonas olivaria, a Moderately Halophilic Bacterium Isolated from Olive Processing Effluents, Obtained by Nanopore Sequencing.</title>
        <authorList>
            <person name="Nagata S."/>
            <person name="Ii K.M."/>
            <person name="Tsukimi T."/>
            <person name="Miura M.C."/>
            <person name="Galipon J."/>
            <person name="Arakawa K."/>
        </authorList>
    </citation>
    <scope>NUCLEOTIDE SEQUENCE [LARGE SCALE GENOMIC DNA]</scope>
    <source>
        <strain evidence="5">TYRC17</strain>
    </source>
</reference>
<accession>A0ABM7GC97</accession>
<comment type="similarity">
    <text evidence="1">Belongs to the ribosome association toxin RatA family.</text>
</comment>
<feature type="domain" description="Coenzyme Q-binding protein COQ10 START" evidence="3">
    <location>
        <begin position="3"/>
        <end position="41"/>
    </location>
</feature>
<dbReference type="EMBL" id="AP019416">
    <property type="protein sequence ID" value="BBI48022.1"/>
    <property type="molecule type" value="Genomic_DNA"/>
</dbReference>
<gene>
    <name evidence="4" type="ORF">HORIV_04430</name>
</gene>
<evidence type="ECO:0000313" key="4">
    <source>
        <dbReference type="EMBL" id="BBI48022.1"/>
    </source>
</evidence>
<dbReference type="Proteomes" id="UP000289555">
    <property type="component" value="Chromosome"/>
</dbReference>
<sequence>MGEDACKVSLEMEFEFANRLLGMAFGKLFQQIAGQLVDAFTKRANELYGR</sequence>
<name>A0ABM7GC97_9GAMM</name>
<evidence type="ECO:0000313" key="5">
    <source>
        <dbReference type="Proteomes" id="UP000289555"/>
    </source>
</evidence>
<dbReference type="Gene3D" id="3.30.530.20">
    <property type="match status" value="1"/>
</dbReference>
<keyword evidence="2" id="KW-1277">Toxin-antitoxin system</keyword>
<evidence type="ECO:0000256" key="1">
    <source>
        <dbReference type="ARBA" id="ARBA00008918"/>
    </source>
</evidence>
<dbReference type="InterPro" id="IPR023393">
    <property type="entry name" value="START-like_dom_sf"/>
</dbReference>
<evidence type="ECO:0000256" key="2">
    <source>
        <dbReference type="ARBA" id="ARBA00022649"/>
    </source>
</evidence>
<evidence type="ECO:0000259" key="3">
    <source>
        <dbReference type="Pfam" id="PF03364"/>
    </source>
</evidence>
<dbReference type="SUPFAM" id="SSF55961">
    <property type="entry name" value="Bet v1-like"/>
    <property type="match status" value="1"/>
</dbReference>
<protein>
    <recommendedName>
        <fullName evidence="3">Coenzyme Q-binding protein COQ10 START domain-containing protein</fullName>
    </recommendedName>
</protein>
<keyword evidence="5" id="KW-1185">Reference proteome</keyword>
<dbReference type="Pfam" id="PF03364">
    <property type="entry name" value="Polyketide_cyc"/>
    <property type="match status" value="1"/>
</dbReference>